<dbReference type="PROSITE" id="PS00105">
    <property type="entry name" value="AA_TRANSFER_CLASS_1"/>
    <property type="match status" value="1"/>
</dbReference>
<dbReference type="InterPro" id="IPR004839">
    <property type="entry name" value="Aminotransferase_I/II_large"/>
</dbReference>
<evidence type="ECO:0000256" key="4">
    <source>
        <dbReference type="ARBA" id="ARBA00022679"/>
    </source>
</evidence>
<dbReference type="InterPro" id="IPR005958">
    <property type="entry name" value="TyrNic_aminoTrfase"/>
</dbReference>
<dbReference type="Gene3D" id="3.40.640.10">
    <property type="entry name" value="Type I PLP-dependent aspartate aminotransferase-like (Major domain)"/>
    <property type="match status" value="1"/>
</dbReference>
<accession>A0A6N9TP56</accession>
<evidence type="ECO:0000256" key="6">
    <source>
        <dbReference type="RuleBase" id="RU000481"/>
    </source>
</evidence>
<comment type="similarity">
    <text evidence="2 6">Belongs to the class-I pyridoxal-phosphate-dependent aminotransferase family.</text>
</comment>
<organism evidence="8 9">
    <name type="scientific">Dissulfurirhabdus thermomarina</name>
    <dbReference type="NCBI Taxonomy" id="1765737"/>
    <lineage>
        <taxon>Bacteria</taxon>
        <taxon>Deltaproteobacteria</taxon>
        <taxon>Dissulfurirhabdaceae</taxon>
        <taxon>Dissulfurirhabdus</taxon>
    </lineage>
</organism>
<keyword evidence="3 6" id="KW-0032">Aminotransferase</keyword>
<dbReference type="PRINTS" id="PR00753">
    <property type="entry name" value="ACCSYNTHASE"/>
</dbReference>
<protein>
    <recommendedName>
        <fullName evidence="6">Aminotransferase</fullName>
        <ecNumber evidence="6">2.6.1.-</ecNumber>
    </recommendedName>
</protein>
<dbReference type="Gene3D" id="3.90.1150.10">
    <property type="entry name" value="Aspartate Aminotransferase, domain 1"/>
    <property type="match status" value="1"/>
</dbReference>
<evidence type="ECO:0000256" key="2">
    <source>
        <dbReference type="ARBA" id="ARBA00007441"/>
    </source>
</evidence>
<dbReference type="Pfam" id="PF00155">
    <property type="entry name" value="Aminotran_1_2"/>
    <property type="match status" value="1"/>
</dbReference>
<keyword evidence="4 6" id="KW-0808">Transferase</keyword>
<dbReference type="PANTHER" id="PTHR43488">
    <property type="entry name" value="GLUTAMATE-PYRUVATE AMINOTRANSFERASE ALAA"/>
    <property type="match status" value="1"/>
</dbReference>
<evidence type="ECO:0000313" key="8">
    <source>
        <dbReference type="EMBL" id="NDY43045.1"/>
    </source>
</evidence>
<evidence type="ECO:0000256" key="3">
    <source>
        <dbReference type="ARBA" id="ARBA00022576"/>
    </source>
</evidence>
<dbReference type="GO" id="GO:0030170">
    <property type="term" value="F:pyridoxal phosphate binding"/>
    <property type="evidence" value="ECO:0007669"/>
    <property type="project" value="InterPro"/>
</dbReference>
<keyword evidence="9" id="KW-1185">Reference proteome</keyword>
<dbReference type="InterPro" id="IPR004838">
    <property type="entry name" value="NHTrfase_class1_PyrdxlP-BS"/>
</dbReference>
<evidence type="ECO:0000259" key="7">
    <source>
        <dbReference type="Pfam" id="PF00155"/>
    </source>
</evidence>
<dbReference type="GO" id="GO:0008483">
    <property type="term" value="F:transaminase activity"/>
    <property type="evidence" value="ECO:0007669"/>
    <property type="project" value="UniProtKB-KW"/>
</dbReference>
<dbReference type="Proteomes" id="UP000469346">
    <property type="component" value="Unassembled WGS sequence"/>
</dbReference>
<dbReference type="InterPro" id="IPR015422">
    <property type="entry name" value="PyrdxlP-dep_Trfase_small"/>
</dbReference>
<reference evidence="8 9" key="1">
    <citation type="submission" date="2020-02" db="EMBL/GenBank/DDBJ databases">
        <title>Comparative genomics of sulfur disproportionating microorganisms.</title>
        <authorList>
            <person name="Ward L.M."/>
            <person name="Bertran E."/>
            <person name="Johnston D.T."/>
        </authorList>
    </citation>
    <scope>NUCLEOTIDE SEQUENCE [LARGE SCALE GENOMIC DNA]</scope>
    <source>
        <strain evidence="8 9">DSM 100025</strain>
    </source>
</reference>
<proteinExistence type="inferred from homology"/>
<evidence type="ECO:0000313" key="9">
    <source>
        <dbReference type="Proteomes" id="UP000469346"/>
    </source>
</evidence>
<dbReference type="PIRSF" id="PIRSF000517">
    <property type="entry name" value="Tyr_transaminase"/>
    <property type="match status" value="1"/>
</dbReference>
<gene>
    <name evidence="8" type="ORF">G3N55_09345</name>
</gene>
<evidence type="ECO:0000256" key="1">
    <source>
        <dbReference type="ARBA" id="ARBA00001933"/>
    </source>
</evidence>
<feature type="domain" description="Aminotransferase class I/classII large" evidence="7">
    <location>
        <begin position="36"/>
        <end position="388"/>
    </location>
</feature>
<dbReference type="CDD" id="cd00609">
    <property type="entry name" value="AAT_like"/>
    <property type="match status" value="1"/>
</dbReference>
<dbReference type="InterPro" id="IPR015421">
    <property type="entry name" value="PyrdxlP-dep_Trfase_major"/>
</dbReference>
<dbReference type="InterPro" id="IPR015424">
    <property type="entry name" value="PyrdxlP-dep_Trfase"/>
</dbReference>
<evidence type="ECO:0000256" key="5">
    <source>
        <dbReference type="ARBA" id="ARBA00022898"/>
    </source>
</evidence>
<sequence length="398" mass="44281">MGELKKVRPSHRTENIAYAIRDIVCVAERRAEQGGDLIYLNIGDPIQFDFRTPPHMIEAAYEAMRAAHTGYSSSLGVPEAVAAIRRKARQKGIEPYEILVTNGASEAIDFALSALVNKGENVLVPSPGYPLYNALLSRLIGEARPYALDEANGWQPDVDHMARQIDERTRAIVLINPNNPTGAVYSEETLRQVIALARAHNLVLLSDEIYDQLILNSKPHISPAALDPELPIITFNGLSKCYLAPGFRIGWAVVSGAPELVEDYTEAMRKMARARLCASHPKQFAIPSALEGDQTHIQEAVSKLRRRRDLTVERLNAIPGISCQRPDGAFYAFPRLEVPVYDKDFAIDLIRETGVVVVHGSGFGTLPRTPHFRMVFLPPEDVLSEAFDRLESFMRRYA</sequence>
<dbReference type="InterPro" id="IPR051926">
    <property type="entry name" value="Ala_Aminotransferase"/>
</dbReference>
<dbReference type="SUPFAM" id="SSF53383">
    <property type="entry name" value="PLP-dependent transferases"/>
    <property type="match status" value="1"/>
</dbReference>
<comment type="cofactor">
    <cofactor evidence="1 6">
        <name>pyridoxal 5'-phosphate</name>
        <dbReference type="ChEBI" id="CHEBI:597326"/>
    </cofactor>
</comment>
<name>A0A6N9TP56_DISTH</name>
<dbReference type="GO" id="GO:0006520">
    <property type="term" value="P:amino acid metabolic process"/>
    <property type="evidence" value="ECO:0007669"/>
    <property type="project" value="InterPro"/>
</dbReference>
<dbReference type="EC" id="2.6.1.-" evidence="6"/>
<keyword evidence="5" id="KW-0663">Pyridoxal phosphate</keyword>
<dbReference type="EMBL" id="JAAGRR010000113">
    <property type="protein sequence ID" value="NDY43045.1"/>
    <property type="molecule type" value="Genomic_DNA"/>
</dbReference>
<dbReference type="AlphaFoldDB" id="A0A6N9TP56"/>
<dbReference type="PANTHER" id="PTHR43488:SF2">
    <property type="entry name" value="GLUTAMATE-PYRUVATE AMINOTRANSFERASE ALAA"/>
    <property type="match status" value="1"/>
</dbReference>
<comment type="caution">
    <text evidence="8">The sequence shown here is derived from an EMBL/GenBank/DDBJ whole genome shotgun (WGS) entry which is preliminary data.</text>
</comment>